<evidence type="ECO:0000259" key="8">
    <source>
        <dbReference type="PROSITE" id="PS50025"/>
    </source>
</evidence>
<evidence type="ECO:0000313" key="10">
    <source>
        <dbReference type="Proteomes" id="UP000472261"/>
    </source>
</evidence>
<evidence type="ECO:0000256" key="4">
    <source>
        <dbReference type="PROSITE-ProRule" id="PRU00122"/>
    </source>
</evidence>
<dbReference type="PANTHER" id="PTHR45739">
    <property type="entry name" value="MATRIX PROTEIN, PUTATIVE-RELATED"/>
    <property type="match status" value="1"/>
</dbReference>
<feature type="repeat" description="CSPG" evidence="5">
    <location>
        <begin position="1976"/>
        <end position="2068"/>
    </location>
</feature>
<feature type="repeat" description="CSPG" evidence="5">
    <location>
        <begin position="696"/>
        <end position="790"/>
    </location>
</feature>
<feature type="repeat" description="CSPG" evidence="5">
    <location>
        <begin position="807"/>
        <end position="906"/>
    </location>
</feature>
<reference evidence="9" key="1">
    <citation type="submission" date="2025-08" db="UniProtKB">
        <authorList>
            <consortium name="Ensembl"/>
        </authorList>
    </citation>
    <scope>IDENTIFICATION</scope>
</reference>
<keyword evidence="7" id="KW-1133">Transmembrane helix</keyword>
<sequence length="2473" mass="272142">MGEQSLCSEPLCSVSEHCLALPVLLQALGSPFHGRQHPKVPARPHSPRAGTSVLPSHRPGRNKGALRAGWATEREASSPLRGEICNPSEFLLSDRRESRRSLPRCTLLNIVVEPPSAGSGRGRRAPARSTMAPRGGPHALLLLLLLVHRPPAFHAGPSAAVSFFGDSFVEMPLADASRTVRLRLQLYTGQGSGLLFLAAGQPDHLLLQLRAGTLQARLRLGSEEVTLQSPAELQLDNLALHDVELLLEDGRMTLTIDGLFNSSVDIAGPMRELDIQHGLYAGGTGSLNLPYLAGVSLPFRGCLHTVTFNGLDVLSPLSSDSSSKVFHQVQEGCSAQFSAEPEEPIGFLGPQSYIAFPTWEAREEGTIEFVITTSITQAPLIYHAGLENDFFYLEISNGRLRGFVEKGNGVIVLHNNIFISDEQQHYVKVYTDTHKLEILIDYYASSTSNRGINSRLDLQGNLFIGGLNDKALQRLRAHHLAFTSVWTSTNTSFVGCMEDLRINQQRRSLQDAVVTRDVTVGCGRQEHYWDYEEAYEQDEAPTSPPPDAWHGTLGLAEPCQPDGSFPPAFANVSRLLHVSPLIVSEGGMAFVEWKHAQPTVDLGLAGIRQSQILFSITSDPRHGELELDIPGSRSRKKFTLLDIVNRKVRYIHDGSEGPMDQLMLEVTVTAQQGIPECLRQGQTYLLPIMVNPINDAPQVIFPHGNHMTILKHTRKHLTMDILQALDDDTSCDDLEFQLHGRQQDEGYVEYDFHPGVPIEEFSCRDLEAGNVVYVHQSGTDLQLTFQVNDGTVPSPIATLRILAIEPNIRLHNNTGLTISQGGAARITTANLSVETNAVKQRVAILYSLTEPLRYGEIQKQGSIGGEWKKVESFHQQDLEQGRIQYFSTDPEHRQEDVTEKLRFSVQVGQKVLPNNTFTISIKRATIKMKTLVPLQMKNKRHKNITSRELEAMLEDLNSAPVPFHYEIIQAPKKGNLELLGNRLTEGFRFTQDDLQRNHLSYSATIRNAQQAEDSFQFRVHAGEEHSPVYTYTIGIGGDPNAPDLTNVLLTVPEGGQAVISKDHLFVQSLNSMDYIYEVIEGPAHGRLAWATSLGWPSGEEITEFTNDDILHRRLLYQHDDSETLEDDIPFVAIRQGEGSSEPEAEEVRGVFRVSIQPINDHTPVQVVNKVFNVVRNGQHLLTTDDIAFTDKDSGFSDTQLVLARRDILFGSIVSIDDRSHQLYRFTQDDLRKKKILFVHSGADRGWIQLQVSDGLHQTTALLEVQASEPYIRVVNNTGLAIPQGSRGSIDSSVLSLETNMDIRSDEEIRFLVTAPPRWGTVLRGEQPVMAFSQRDLLAGEISYLHNGSRNARDEFQFTVEANEVAVEDTLAITIFLDTHPSPLHVVNNKEIHVFQGEAAEIKEEHLLVTHEEIPPQDIVYLVSSPPVSGFLVMVQHGQDSDEPPSLDPIQSFTQEDINSGQVLYLHSKPEEEQDRFVVDVTAGGADPLVGVAVSLVVLPATIPLDIHNITVPGGSSATISTAVLNIPSAYFAALDMEFRVLQPPRFGTILNSQRPQDGGLHSFTWSEVQSQQIQYRQDIPHAQADSFTLVANASTSERQSQPGTVFIAILPRSTRGPRLRTNAGLQLREGTAATIGPQTLRAEDEDSPAAEVTFSIQPPANGKVVLRSAPETALRSFTQAQIDSGVVLFVHQGPLDGGFAFDLWDGENLSPGHFFLVRAHREEHISLAKKQSLTLCPGALQPITSENLQALSSSPAGPAALYYSIEQAPRLGQLRTAHGGEVRNFTQAQVDAGMIFYQHEMPQKPFWLTQDAIRFRVVAPTTISDSFILLVLISFEAKCPQRSTKLWRNAGLHLIEAQRAEIGTSLLDASNLLSQLPAREQDAHDVIFLVTELPVHGQLWVADRLLERSQPFFLQSDLAAGRLVYAHRENGGTEDRFQFKAWLRPRAQRSIRPPQEGLLISEAFNITVSSSSQKPLQVVKRQGALRVLPNSTITLSRQHLDVAEPQGSPEKLVYSLLHSPQAGYLAHVRSPQVPIKRFTQADINAGHVLLVTAARGAQESLALSLSDGQHPPAHVSLEVVVLPMGSAEPLEVPQELNRAMLSPRHVAPQLGEGDALYTITAEPRFGQVQVNRKPALGFSQAQLERGEVTFTFTKLTSSEDSFQFLTRSQTMNSTGVVNVTVRALVTARPGSVWPRGTTALLDTSTLDASELANRTHSIPVFRLRQPPRSSRLIRRPRAPGQPAVPIESFSQRELEQGLVGLEVLDDEDTNQQHPHSDSFTFELVAAGVPPALVSLGYITEPYNASKSYGVTLLLAPPAPSSLVPQLQGTARSSPNASEPGSVPPPTSPSPGEGGTFLGFIEANMFSIIIPICLIILLLALILPLLFYLHKRNKTGKHHVQGSPASKAKNGAVPEQETFRKTDPNQGIPLTTVNALDGKGTAPPPQGPGVPTDPELLQYCRTSNPALKNNQYWV</sequence>
<dbReference type="Gene3D" id="2.60.120.200">
    <property type="match status" value="2"/>
</dbReference>
<dbReference type="SUPFAM" id="SSF49899">
    <property type="entry name" value="Concanavalin A-like lectins/glucanases"/>
    <property type="match status" value="2"/>
</dbReference>
<keyword evidence="7" id="KW-0472">Membrane</keyword>
<feature type="repeat" description="CSPG" evidence="5">
    <location>
        <begin position="925"/>
        <end position="1020"/>
    </location>
</feature>
<evidence type="ECO:0000256" key="6">
    <source>
        <dbReference type="SAM" id="MobiDB-lite"/>
    </source>
</evidence>
<dbReference type="CDD" id="cd00110">
    <property type="entry name" value="LamG"/>
    <property type="match status" value="2"/>
</dbReference>
<feature type="transmembrane region" description="Helical" evidence="7">
    <location>
        <begin position="2364"/>
        <end position="2388"/>
    </location>
</feature>
<feature type="repeat" description="CSPG" evidence="5">
    <location>
        <begin position="1270"/>
        <end position="1360"/>
    </location>
</feature>
<feature type="repeat" description="CSPG" evidence="5">
    <location>
        <begin position="1040"/>
        <end position="1133"/>
    </location>
</feature>
<name>A0A669P3I2_PHACC</name>
<proteinExistence type="predicted"/>
<feature type="repeat" description="CSPG" evidence="5">
    <location>
        <begin position="1843"/>
        <end position="1942"/>
    </location>
</feature>
<dbReference type="Pfam" id="PF02210">
    <property type="entry name" value="Laminin_G_2"/>
    <property type="match status" value="2"/>
</dbReference>
<feature type="region of interest" description="Disordered" evidence="6">
    <location>
        <begin position="2396"/>
        <end position="2427"/>
    </location>
</feature>
<dbReference type="InterPro" id="IPR013320">
    <property type="entry name" value="ConA-like_dom_sf"/>
</dbReference>
<evidence type="ECO:0000256" key="5">
    <source>
        <dbReference type="PROSITE-ProRule" id="PRU01201"/>
    </source>
</evidence>
<accession>A0A669P3I2</accession>
<feature type="repeat" description="CSPG" evidence="5">
    <location>
        <begin position="2181"/>
        <end position="2284"/>
    </location>
</feature>
<dbReference type="GO" id="GO:0009653">
    <property type="term" value="P:anatomical structure morphogenesis"/>
    <property type="evidence" value="ECO:0007669"/>
    <property type="project" value="TreeGrafter"/>
</dbReference>
<dbReference type="PROSITE" id="PS51854">
    <property type="entry name" value="CSPG"/>
    <property type="match status" value="14"/>
</dbReference>
<evidence type="ECO:0000256" key="1">
    <source>
        <dbReference type="ARBA" id="ARBA00022729"/>
    </source>
</evidence>
<dbReference type="InterPro" id="IPR039005">
    <property type="entry name" value="CSPG_rpt"/>
</dbReference>
<evidence type="ECO:0000313" key="9">
    <source>
        <dbReference type="Ensembl" id="ENSPCLP00000001999.1"/>
    </source>
</evidence>
<evidence type="ECO:0000256" key="3">
    <source>
        <dbReference type="ARBA" id="ARBA00023180"/>
    </source>
</evidence>
<dbReference type="Pfam" id="PF16184">
    <property type="entry name" value="Cadherin_3"/>
    <property type="match status" value="12"/>
</dbReference>
<evidence type="ECO:0000256" key="2">
    <source>
        <dbReference type="ARBA" id="ARBA00022737"/>
    </source>
</evidence>
<organism evidence="9 10">
    <name type="scientific">Phasianus colchicus</name>
    <name type="common">Common pheasant</name>
    <dbReference type="NCBI Taxonomy" id="9054"/>
    <lineage>
        <taxon>Eukaryota</taxon>
        <taxon>Metazoa</taxon>
        <taxon>Chordata</taxon>
        <taxon>Craniata</taxon>
        <taxon>Vertebrata</taxon>
        <taxon>Euteleostomi</taxon>
        <taxon>Archelosauria</taxon>
        <taxon>Archosauria</taxon>
        <taxon>Dinosauria</taxon>
        <taxon>Saurischia</taxon>
        <taxon>Theropoda</taxon>
        <taxon>Coelurosauria</taxon>
        <taxon>Aves</taxon>
        <taxon>Neognathae</taxon>
        <taxon>Galloanserae</taxon>
        <taxon>Galliformes</taxon>
        <taxon>Phasianidae</taxon>
        <taxon>Phasianinae</taxon>
        <taxon>Phasianus</taxon>
    </lineage>
</organism>
<dbReference type="InterPro" id="IPR051561">
    <property type="entry name" value="FRAS1_ECM"/>
</dbReference>
<feature type="repeat" description="CSPG" evidence="5">
    <location>
        <begin position="572"/>
        <end position="667"/>
    </location>
</feature>
<dbReference type="SMART" id="SM00282">
    <property type="entry name" value="LamG"/>
    <property type="match status" value="2"/>
</dbReference>
<keyword evidence="1" id="KW-0732">Signal</keyword>
<dbReference type="PROSITE" id="PS50025">
    <property type="entry name" value="LAM_G_DOMAIN"/>
    <property type="match status" value="2"/>
</dbReference>
<feature type="compositionally biased region" description="Basic residues" evidence="6">
    <location>
        <begin position="34"/>
        <end position="46"/>
    </location>
</feature>
<keyword evidence="7" id="KW-0812">Transmembrane</keyword>
<dbReference type="InterPro" id="IPR001791">
    <property type="entry name" value="Laminin_G"/>
</dbReference>
<dbReference type="PANTHER" id="PTHR45739:SF13">
    <property type="entry name" value="CHONDROITIN SULFATE PROTEOGLYCAN 4"/>
    <property type="match status" value="1"/>
</dbReference>
<feature type="region of interest" description="Disordered" evidence="6">
    <location>
        <begin position="2323"/>
        <end position="2350"/>
    </location>
</feature>
<feature type="domain" description="Laminin G" evidence="8">
    <location>
        <begin position="343"/>
        <end position="522"/>
    </location>
</feature>
<reference evidence="9" key="2">
    <citation type="submission" date="2025-09" db="UniProtKB">
        <authorList>
            <consortium name="Ensembl"/>
        </authorList>
    </citation>
    <scope>IDENTIFICATION</scope>
</reference>
<evidence type="ECO:0000256" key="7">
    <source>
        <dbReference type="SAM" id="Phobius"/>
    </source>
</evidence>
<feature type="repeat" description="CSPG" evidence="5">
    <location>
        <begin position="1500"/>
        <end position="1592"/>
    </location>
</feature>
<feature type="repeat" description="CSPG" evidence="5">
    <location>
        <begin position="1162"/>
        <end position="1254"/>
    </location>
</feature>
<dbReference type="Ensembl" id="ENSPCLT00000002671.1">
    <property type="protein sequence ID" value="ENSPCLP00000001999.1"/>
    <property type="gene ID" value="ENSPCLG00000001652.1"/>
</dbReference>
<feature type="domain" description="Laminin G" evidence="8">
    <location>
        <begin position="158"/>
        <end position="333"/>
    </location>
</feature>
<feature type="repeat" description="CSPG" evidence="5">
    <location>
        <begin position="1382"/>
        <end position="1481"/>
    </location>
</feature>
<feature type="repeat" description="CSPG" evidence="5">
    <location>
        <begin position="1724"/>
        <end position="1818"/>
    </location>
</feature>
<keyword evidence="3" id="KW-0325">Glycoprotein</keyword>
<dbReference type="Proteomes" id="UP000472261">
    <property type="component" value="Unplaced"/>
</dbReference>
<keyword evidence="10" id="KW-1185">Reference proteome</keyword>
<feature type="region of interest" description="Disordered" evidence="6">
    <location>
        <begin position="34"/>
        <end position="67"/>
    </location>
</feature>
<dbReference type="OMA" id="PWPQGTT"/>
<protein>
    <submittedName>
        <fullName evidence="9">Chondroitin sulfate proteoglycan 4</fullName>
    </submittedName>
</protein>
<comment type="caution">
    <text evidence="4">Lacks conserved residue(s) required for the propagation of feature annotation.</text>
</comment>
<feature type="repeat" description="CSPG" evidence="5">
    <location>
        <begin position="1616"/>
        <end position="1706"/>
    </location>
</feature>
<keyword evidence="2" id="KW-0677">Repeat</keyword>